<sequence>MKADYHVHTDLSDDSQCPMREMVARALELGLDEIAITEHVDYDAPYGSTCDYGQYFSELSKMRAATQGRLRIRAGMEFGVQVHTIPLFERDFREHPFDFILLSNHQTDGKEFWTQEFQVGKTQDEYQRAYYEAILHVIRAYKNYSVLAHLDMIKRYDQRGDYPDEKILDIVEAILRQAIADGKGIEFNTSFFKYGLKDTTPSRAILRLYRDLGGEILTLGSDAHDTARLAERIEEMKSLLREIGFSYFCTFEAMRPIFHRL</sequence>
<feature type="domain" description="Polymerase/histidinol phosphatase N-terminal" evidence="9">
    <location>
        <begin position="3"/>
        <end position="82"/>
    </location>
</feature>
<dbReference type="InterPro" id="IPR010140">
    <property type="entry name" value="Histidinol_P_phosphatase_HisJ"/>
</dbReference>
<dbReference type="Gene3D" id="3.20.20.140">
    <property type="entry name" value="Metal-dependent hydrolases"/>
    <property type="match status" value="1"/>
</dbReference>
<evidence type="ECO:0000256" key="5">
    <source>
        <dbReference type="ARBA" id="ARBA00022801"/>
    </source>
</evidence>
<dbReference type="InterPro" id="IPR004013">
    <property type="entry name" value="PHP_dom"/>
</dbReference>
<protein>
    <recommendedName>
        <fullName evidence="3 8">Histidinol-phosphatase</fullName>
        <shortName evidence="8">HolPase</shortName>
        <ecNumber evidence="3 8">3.1.3.15</ecNumber>
    </recommendedName>
</protein>
<accession>A0A9D1LBG4</accession>
<evidence type="ECO:0000256" key="2">
    <source>
        <dbReference type="ARBA" id="ARBA00009152"/>
    </source>
</evidence>
<dbReference type="PANTHER" id="PTHR21039:SF0">
    <property type="entry name" value="HISTIDINOL-PHOSPHATASE"/>
    <property type="match status" value="1"/>
</dbReference>
<dbReference type="PANTHER" id="PTHR21039">
    <property type="entry name" value="HISTIDINOL PHOSPHATASE-RELATED"/>
    <property type="match status" value="1"/>
</dbReference>
<dbReference type="SMART" id="SM00481">
    <property type="entry name" value="POLIIIAc"/>
    <property type="match status" value="1"/>
</dbReference>
<dbReference type="GO" id="GO:0000105">
    <property type="term" value="P:L-histidine biosynthetic process"/>
    <property type="evidence" value="ECO:0007669"/>
    <property type="project" value="UniProtKB-UniRule"/>
</dbReference>
<comment type="catalytic activity">
    <reaction evidence="7 8">
        <text>L-histidinol phosphate + H2O = L-histidinol + phosphate</text>
        <dbReference type="Rhea" id="RHEA:14465"/>
        <dbReference type="ChEBI" id="CHEBI:15377"/>
        <dbReference type="ChEBI" id="CHEBI:43474"/>
        <dbReference type="ChEBI" id="CHEBI:57699"/>
        <dbReference type="ChEBI" id="CHEBI:57980"/>
        <dbReference type="EC" id="3.1.3.15"/>
    </reaction>
</comment>
<dbReference type="Proteomes" id="UP000824072">
    <property type="component" value="Unassembled WGS sequence"/>
</dbReference>
<evidence type="ECO:0000256" key="8">
    <source>
        <dbReference type="RuleBase" id="RU366003"/>
    </source>
</evidence>
<dbReference type="GO" id="GO:0005737">
    <property type="term" value="C:cytoplasm"/>
    <property type="evidence" value="ECO:0007669"/>
    <property type="project" value="TreeGrafter"/>
</dbReference>
<organism evidence="10 11">
    <name type="scientific">Candidatus Pullichristensenella excrementigallinarum</name>
    <dbReference type="NCBI Taxonomy" id="2840907"/>
    <lineage>
        <taxon>Bacteria</taxon>
        <taxon>Bacillati</taxon>
        <taxon>Bacillota</taxon>
        <taxon>Clostridia</taxon>
        <taxon>Candidatus Pullichristensenella</taxon>
    </lineage>
</organism>
<keyword evidence="5 8" id="KW-0378">Hydrolase</keyword>
<evidence type="ECO:0000256" key="1">
    <source>
        <dbReference type="ARBA" id="ARBA00004970"/>
    </source>
</evidence>
<evidence type="ECO:0000259" key="9">
    <source>
        <dbReference type="SMART" id="SM00481"/>
    </source>
</evidence>
<keyword evidence="4 8" id="KW-0028">Amino-acid biosynthesis</keyword>
<dbReference type="SUPFAM" id="SSF89550">
    <property type="entry name" value="PHP domain-like"/>
    <property type="match status" value="1"/>
</dbReference>
<comment type="similarity">
    <text evidence="2 8">Belongs to the PHP hydrolase family. HisK subfamily.</text>
</comment>
<dbReference type="Pfam" id="PF02811">
    <property type="entry name" value="PHP"/>
    <property type="match status" value="1"/>
</dbReference>
<reference evidence="10" key="1">
    <citation type="submission" date="2020-10" db="EMBL/GenBank/DDBJ databases">
        <authorList>
            <person name="Gilroy R."/>
        </authorList>
    </citation>
    <scope>NUCLEOTIDE SEQUENCE</scope>
    <source>
        <strain evidence="10">ChiHcec3-11533</strain>
    </source>
</reference>
<name>A0A9D1LBG4_9FIRM</name>
<dbReference type="InterPro" id="IPR016195">
    <property type="entry name" value="Pol/histidinol_Pase-like"/>
</dbReference>
<evidence type="ECO:0000256" key="3">
    <source>
        <dbReference type="ARBA" id="ARBA00013085"/>
    </source>
</evidence>
<dbReference type="NCBIfam" id="TIGR01856">
    <property type="entry name" value="hisJ_fam"/>
    <property type="match status" value="1"/>
</dbReference>
<dbReference type="InterPro" id="IPR003141">
    <property type="entry name" value="Pol/His_phosphatase_N"/>
</dbReference>
<keyword evidence="6 8" id="KW-0368">Histidine biosynthesis</keyword>
<evidence type="ECO:0000256" key="6">
    <source>
        <dbReference type="ARBA" id="ARBA00023102"/>
    </source>
</evidence>
<gene>
    <name evidence="10" type="ORF">IAB02_03515</name>
</gene>
<dbReference type="GO" id="GO:0004401">
    <property type="term" value="F:histidinol-phosphatase activity"/>
    <property type="evidence" value="ECO:0007669"/>
    <property type="project" value="UniProtKB-UniRule"/>
</dbReference>
<evidence type="ECO:0000313" key="10">
    <source>
        <dbReference type="EMBL" id="HIU33609.1"/>
    </source>
</evidence>
<proteinExistence type="inferred from homology"/>
<evidence type="ECO:0000256" key="7">
    <source>
        <dbReference type="ARBA" id="ARBA00049158"/>
    </source>
</evidence>
<dbReference type="AlphaFoldDB" id="A0A9D1LBG4"/>
<evidence type="ECO:0000313" key="11">
    <source>
        <dbReference type="Proteomes" id="UP000824072"/>
    </source>
</evidence>
<dbReference type="EC" id="3.1.3.15" evidence="3 8"/>
<dbReference type="EMBL" id="DVMU01000078">
    <property type="protein sequence ID" value="HIU33609.1"/>
    <property type="molecule type" value="Genomic_DNA"/>
</dbReference>
<reference evidence="10" key="2">
    <citation type="journal article" date="2021" name="PeerJ">
        <title>Extensive microbial diversity within the chicken gut microbiome revealed by metagenomics and culture.</title>
        <authorList>
            <person name="Gilroy R."/>
            <person name="Ravi A."/>
            <person name="Getino M."/>
            <person name="Pursley I."/>
            <person name="Horton D.L."/>
            <person name="Alikhan N.F."/>
            <person name="Baker D."/>
            <person name="Gharbi K."/>
            <person name="Hall N."/>
            <person name="Watson M."/>
            <person name="Adriaenssens E.M."/>
            <person name="Foster-Nyarko E."/>
            <person name="Jarju S."/>
            <person name="Secka A."/>
            <person name="Antonio M."/>
            <person name="Oren A."/>
            <person name="Chaudhuri R.R."/>
            <person name="La Ragione R."/>
            <person name="Hildebrand F."/>
            <person name="Pallen M.J."/>
        </authorList>
    </citation>
    <scope>NUCLEOTIDE SEQUENCE</scope>
    <source>
        <strain evidence="10">ChiHcec3-11533</strain>
    </source>
</reference>
<comment type="caution">
    <text evidence="10">The sequence shown here is derived from an EMBL/GenBank/DDBJ whole genome shotgun (WGS) entry which is preliminary data.</text>
</comment>
<evidence type="ECO:0000256" key="4">
    <source>
        <dbReference type="ARBA" id="ARBA00022605"/>
    </source>
</evidence>
<comment type="pathway">
    <text evidence="1 8">Amino-acid biosynthesis; L-histidine biosynthesis; L-histidine from 5-phospho-alpha-D-ribose 1-diphosphate: step 8/9.</text>
</comment>